<feature type="binding site" evidence="10">
    <location>
        <position position="190"/>
    </location>
    <ligand>
        <name>substrate</name>
    </ligand>
</feature>
<evidence type="ECO:0000256" key="6">
    <source>
        <dbReference type="ARBA" id="ARBA00022975"/>
    </source>
</evidence>
<feature type="binding site" evidence="10">
    <location>
        <position position="37"/>
    </location>
    <ligand>
        <name>substrate</name>
    </ligand>
</feature>
<feature type="binding site" evidence="10">
    <location>
        <position position="15"/>
    </location>
    <ligand>
        <name>substrate</name>
    </ligand>
</feature>
<dbReference type="GO" id="GO:0044205">
    <property type="term" value="P:'de novo' UMP biosynthetic process"/>
    <property type="evidence" value="ECO:0007669"/>
    <property type="project" value="UniProtKB-UniPathway"/>
</dbReference>
<dbReference type="EC" id="4.1.1.23" evidence="3 11"/>
<comment type="pathway">
    <text evidence="2 11">Pyrimidine metabolism; UMP biosynthesis via de novo pathway; UMP from orotate: step 2/2.</text>
</comment>
<dbReference type="PANTHER" id="PTHR32119:SF2">
    <property type="entry name" value="OROTIDINE 5'-PHOSPHATE DECARBOXYLASE"/>
    <property type="match status" value="1"/>
</dbReference>
<feature type="active site" description="For OMPdecase activity" evidence="9">
    <location>
        <position position="67"/>
    </location>
</feature>
<accession>A0A1G1XPG4</accession>
<feature type="binding site" evidence="10">
    <location>
        <position position="210"/>
    </location>
    <ligand>
        <name>substrate</name>
    </ligand>
</feature>
<evidence type="ECO:0000256" key="3">
    <source>
        <dbReference type="ARBA" id="ARBA00012321"/>
    </source>
</evidence>
<comment type="caution">
    <text evidence="13">The sequence shown here is derived from an EMBL/GenBank/DDBJ whole genome shotgun (WGS) entry which is preliminary data.</text>
</comment>
<dbReference type="Gene3D" id="3.20.20.70">
    <property type="entry name" value="Aldolase class I"/>
    <property type="match status" value="1"/>
</dbReference>
<evidence type="ECO:0000256" key="10">
    <source>
        <dbReference type="PIRSR" id="PIRSR614732-2"/>
    </source>
</evidence>
<feature type="active site" description="For OMPdecase activity" evidence="9">
    <location>
        <position position="70"/>
    </location>
</feature>
<comment type="function">
    <text evidence="1">Catalyzes the decarboxylation of orotidine 5'-monophosphate (OMP) to uridine 5'-monophosphate (UMP).</text>
</comment>
<evidence type="ECO:0000256" key="2">
    <source>
        <dbReference type="ARBA" id="ARBA00004861"/>
    </source>
</evidence>
<dbReference type="NCBIfam" id="TIGR01740">
    <property type="entry name" value="pyrF"/>
    <property type="match status" value="1"/>
</dbReference>
<evidence type="ECO:0000313" key="13">
    <source>
        <dbReference type="EMBL" id="OGY41852.1"/>
    </source>
</evidence>
<feature type="binding site" evidence="10">
    <location>
        <position position="120"/>
    </location>
    <ligand>
        <name>substrate</name>
    </ligand>
</feature>
<dbReference type="GO" id="GO:0005829">
    <property type="term" value="C:cytosol"/>
    <property type="evidence" value="ECO:0007669"/>
    <property type="project" value="TreeGrafter"/>
</dbReference>
<keyword evidence="5 11" id="KW-0210">Decarboxylase</keyword>
<dbReference type="PROSITE" id="PS00156">
    <property type="entry name" value="OMPDECASE"/>
    <property type="match status" value="1"/>
</dbReference>
<protein>
    <recommendedName>
        <fullName evidence="4 11">Orotidine 5'-phosphate decarboxylase</fullName>
        <ecNumber evidence="3 11">4.1.1.23</ecNumber>
    </recommendedName>
</protein>
<dbReference type="EMBL" id="MHIA01000022">
    <property type="protein sequence ID" value="OGY41852.1"/>
    <property type="molecule type" value="Genomic_DNA"/>
</dbReference>
<evidence type="ECO:0000256" key="1">
    <source>
        <dbReference type="ARBA" id="ARBA00002356"/>
    </source>
</evidence>
<feature type="domain" description="Orotidine 5'-phosphate decarboxylase" evidence="12">
    <location>
        <begin position="9"/>
        <end position="228"/>
    </location>
</feature>
<keyword evidence="7 11" id="KW-0456">Lyase</keyword>
<dbReference type="SUPFAM" id="SSF51366">
    <property type="entry name" value="Ribulose-phoshate binding barrel"/>
    <property type="match status" value="1"/>
</dbReference>
<dbReference type="InterPro" id="IPR011060">
    <property type="entry name" value="RibuloseP-bd_barrel"/>
</dbReference>
<dbReference type="Pfam" id="PF00215">
    <property type="entry name" value="OMPdecase"/>
    <property type="match status" value="1"/>
</dbReference>
<keyword evidence="6 11" id="KW-0665">Pyrimidine biosynthesis</keyword>
<dbReference type="Proteomes" id="UP000176260">
    <property type="component" value="Unassembled WGS sequence"/>
</dbReference>
<dbReference type="InterPro" id="IPR013785">
    <property type="entry name" value="Aldolase_TIM"/>
</dbReference>
<feature type="active site" description="For OMPdecase activity" evidence="9">
    <location>
        <position position="65"/>
    </location>
</feature>
<name>A0A1G1XPG4_9BACT</name>
<sequence length="243" mass="25805">MESPKGKERIIVALDVPSLAKAGDLVEKLAPHVGFFKVGLELITAEGAPQVVKFVQERGGKVFFDGKFDDIPNTVGAASKVVSGLGVNMFNVHASCGIDSMFAAVDNRGSSLVLAVTVLTSFEENDGNLCFGGPTKAKVLEFARWAKLAGVDGIICSPQELKLLRSRRELKGLITVIPGTRSAGVAVGDQKRVMTPGEAVIDGADYLVAGRQVTKPEVGDPVEAAIKLGQEIEQVEKEMEEKK</sequence>
<dbReference type="GO" id="GO:0004590">
    <property type="term" value="F:orotidine-5'-phosphate decarboxylase activity"/>
    <property type="evidence" value="ECO:0007669"/>
    <property type="project" value="UniProtKB-EC"/>
</dbReference>
<evidence type="ECO:0000256" key="8">
    <source>
        <dbReference type="ARBA" id="ARBA00049157"/>
    </source>
</evidence>
<dbReference type="InterPro" id="IPR001754">
    <property type="entry name" value="OMPdeCOase_dom"/>
</dbReference>
<feature type="binding site" evidence="10">
    <location>
        <position position="211"/>
    </location>
    <ligand>
        <name>substrate</name>
    </ligand>
</feature>
<proteinExistence type="inferred from homology"/>
<evidence type="ECO:0000256" key="11">
    <source>
        <dbReference type="RuleBase" id="RU000512"/>
    </source>
</evidence>
<dbReference type="UniPathway" id="UPA00070">
    <property type="reaction ID" value="UER00120"/>
</dbReference>
<dbReference type="AlphaFoldDB" id="A0A1G1XPG4"/>
<feature type="binding site" evidence="10">
    <location>
        <position position="181"/>
    </location>
    <ligand>
        <name>substrate</name>
    </ligand>
</feature>
<comment type="similarity">
    <text evidence="11">Belongs to the OMP decarboxylase family.</text>
</comment>
<gene>
    <name evidence="13" type="ORF">A2Y67_03300</name>
</gene>
<organism evidence="13 14">
    <name type="scientific">Candidatus Buchananbacteria bacterium RBG_13_39_9</name>
    <dbReference type="NCBI Taxonomy" id="1797531"/>
    <lineage>
        <taxon>Bacteria</taxon>
        <taxon>Candidatus Buchananiibacteriota</taxon>
    </lineage>
</organism>
<evidence type="ECO:0000256" key="9">
    <source>
        <dbReference type="PIRSR" id="PIRSR614732-1"/>
    </source>
</evidence>
<dbReference type="PANTHER" id="PTHR32119">
    <property type="entry name" value="OROTIDINE 5'-PHOSPHATE DECARBOXYLASE"/>
    <property type="match status" value="1"/>
</dbReference>
<dbReference type="CDD" id="cd04725">
    <property type="entry name" value="OMP_decarboxylase_like"/>
    <property type="match status" value="1"/>
</dbReference>
<evidence type="ECO:0000256" key="5">
    <source>
        <dbReference type="ARBA" id="ARBA00022793"/>
    </source>
</evidence>
<evidence type="ECO:0000259" key="12">
    <source>
        <dbReference type="SMART" id="SM00934"/>
    </source>
</evidence>
<dbReference type="GO" id="GO:0006207">
    <property type="term" value="P:'de novo' pyrimidine nucleobase biosynthetic process"/>
    <property type="evidence" value="ECO:0007669"/>
    <property type="project" value="InterPro"/>
</dbReference>
<evidence type="ECO:0000256" key="4">
    <source>
        <dbReference type="ARBA" id="ARBA00021923"/>
    </source>
</evidence>
<dbReference type="NCBIfam" id="NF001273">
    <property type="entry name" value="PRK00230.1"/>
    <property type="match status" value="1"/>
</dbReference>
<dbReference type="InterPro" id="IPR018089">
    <property type="entry name" value="OMPdecase_AS"/>
</dbReference>
<reference evidence="13 14" key="1">
    <citation type="journal article" date="2016" name="Nat. Commun.">
        <title>Thousands of microbial genomes shed light on interconnected biogeochemical processes in an aquifer system.</title>
        <authorList>
            <person name="Anantharaman K."/>
            <person name="Brown C.T."/>
            <person name="Hug L.A."/>
            <person name="Sharon I."/>
            <person name="Castelle C.J."/>
            <person name="Probst A.J."/>
            <person name="Thomas B.C."/>
            <person name="Singh A."/>
            <person name="Wilkins M.J."/>
            <person name="Karaoz U."/>
            <person name="Brodie E.L."/>
            <person name="Williams K.H."/>
            <person name="Hubbard S.S."/>
            <person name="Banfield J.F."/>
        </authorList>
    </citation>
    <scope>NUCLEOTIDE SEQUENCE [LARGE SCALE GENOMIC DNA]</scope>
</reference>
<dbReference type="SMART" id="SM00934">
    <property type="entry name" value="OMPdecase"/>
    <property type="match status" value="1"/>
</dbReference>
<dbReference type="InterPro" id="IPR014732">
    <property type="entry name" value="OMPdecase"/>
</dbReference>
<evidence type="ECO:0000256" key="7">
    <source>
        <dbReference type="ARBA" id="ARBA00023239"/>
    </source>
</evidence>
<evidence type="ECO:0000313" key="14">
    <source>
        <dbReference type="Proteomes" id="UP000176260"/>
    </source>
</evidence>
<comment type="catalytic activity">
    <reaction evidence="8 11">
        <text>orotidine 5'-phosphate + H(+) = UMP + CO2</text>
        <dbReference type="Rhea" id="RHEA:11596"/>
        <dbReference type="ChEBI" id="CHEBI:15378"/>
        <dbReference type="ChEBI" id="CHEBI:16526"/>
        <dbReference type="ChEBI" id="CHEBI:57538"/>
        <dbReference type="ChEBI" id="CHEBI:57865"/>
        <dbReference type="EC" id="4.1.1.23"/>
    </reaction>
</comment>